<name>T0YK73_9ZZZZ</name>
<gene>
    <name evidence="2" type="ORF">B2A_13617</name>
</gene>
<reference evidence="2" key="1">
    <citation type="submission" date="2013-08" db="EMBL/GenBank/DDBJ databases">
        <authorList>
            <person name="Mendez C."/>
            <person name="Richter M."/>
            <person name="Ferrer M."/>
            <person name="Sanchez J."/>
        </authorList>
    </citation>
    <scope>NUCLEOTIDE SEQUENCE</scope>
</reference>
<dbReference type="GO" id="GO:0006281">
    <property type="term" value="P:DNA repair"/>
    <property type="evidence" value="ECO:0007669"/>
    <property type="project" value="InterPro"/>
</dbReference>
<sequence length="113" mass="12562">SLCVKFAGHPVGLTTLSQCVGEEPETIEDAYEPYLLQIGLLQRTPRGRVATSHAYEHLGIETSGIAAKLPAFGSVIWLNRRRLVAMVAGSHPLWMWLRELPMVQLRHLVVFTG</sequence>
<dbReference type="SUPFAM" id="SSF46785">
    <property type="entry name" value="Winged helix' DNA-binding domain"/>
    <property type="match status" value="1"/>
</dbReference>
<feature type="non-terminal residue" evidence="2">
    <location>
        <position position="1"/>
    </location>
</feature>
<dbReference type="InterPro" id="IPR008823">
    <property type="entry name" value="RuvB_wg_C"/>
</dbReference>
<dbReference type="GO" id="GO:0016787">
    <property type="term" value="F:hydrolase activity"/>
    <property type="evidence" value="ECO:0007669"/>
    <property type="project" value="UniProtKB-KW"/>
</dbReference>
<dbReference type="EC" id="3.6.1.-" evidence="2"/>
<dbReference type="GO" id="GO:0009378">
    <property type="term" value="F:four-way junction helicase activity"/>
    <property type="evidence" value="ECO:0007669"/>
    <property type="project" value="InterPro"/>
</dbReference>
<dbReference type="PANTHER" id="PTHR42848">
    <property type="match status" value="1"/>
</dbReference>
<dbReference type="Gene3D" id="1.10.10.10">
    <property type="entry name" value="Winged helix-like DNA-binding domain superfamily/Winged helix DNA-binding domain"/>
    <property type="match status" value="1"/>
</dbReference>
<evidence type="ECO:0000259" key="1">
    <source>
        <dbReference type="Pfam" id="PF05491"/>
    </source>
</evidence>
<dbReference type="Pfam" id="PF05491">
    <property type="entry name" value="WHD_RuvB"/>
    <property type="match status" value="1"/>
</dbReference>
<dbReference type="InterPro" id="IPR036390">
    <property type="entry name" value="WH_DNA-bd_sf"/>
</dbReference>
<dbReference type="EMBL" id="AUZZ01009856">
    <property type="protein sequence ID" value="EQD32337.1"/>
    <property type="molecule type" value="Genomic_DNA"/>
</dbReference>
<keyword evidence="2" id="KW-0547">Nucleotide-binding</keyword>
<dbReference type="GO" id="GO:0005524">
    <property type="term" value="F:ATP binding"/>
    <property type="evidence" value="ECO:0007669"/>
    <property type="project" value="InterPro"/>
</dbReference>
<dbReference type="GO" id="GO:0003677">
    <property type="term" value="F:DNA binding"/>
    <property type="evidence" value="ECO:0007669"/>
    <property type="project" value="InterPro"/>
</dbReference>
<keyword evidence="2" id="KW-0347">Helicase</keyword>
<feature type="domain" description="RuvB winged helix C-terminal" evidence="1">
    <location>
        <begin position="4"/>
        <end position="58"/>
    </location>
</feature>
<organism evidence="2">
    <name type="scientific">mine drainage metagenome</name>
    <dbReference type="NCBI Taxonomy" id="410659"/>
    <lineage>
        <taxon>unclassified sequences</taxon>
        <taxon>metagenomes</taxon>
        <taxon>ecological metagenomes</taxon>
    </lineage>
</organism>
<protein>
    <submittedName>
        <fullName evidence="2">Protein containing DNA helicase, Holliday junction RuvB type</fullName>
        <ecNumber evidence="2">3.6.1.-</ecNumber>
    </submittedName>
</protein>
<proteinExistence type="predicted"/>
<evidence type="ECO:0000313" key="2">
    <source>
        <dbReference type="EMBL" id="EQD32337.1"/>
    </source>
</evidence>
<accession>T0YK73</accession>
<keyword evidence="2" id="KW-0067">ATP-binding</keyword>
<keyword evidence="2" id="KW-0378">Hydrolase</keyword>
<dbReference type="AlphaFoldDB" id="T0YK73"/>
<dbReference type="InterPro" id="IPR004605">
    <property type="entry name" value="DNA_helicase_Holl-junc_RuvB"/>
</dbReference>
<reference evidence="2" key="2">
    <citation type="journal article" date="2014" name="ISME J.">
        <title>Microbial stratification in low pH oxic and suboxic macroscopic growths along an acid mine drainage.</title>
        <authorList>
            <person name="Mendez-Garcia C."/>
            <person name="Mesa V."/>
            <person name="Sprenger R.R."/>
            <person name="Richter M."/>
            <person name="Diez M.S."/>
            <person name="Solano J."/>
            <person name="Bargiela R."/>
            <person name="Golyshina O.V."/>
            <person name="Manteca A."/>
            <person name="Ramos J.L."/>
            <person name="Gallego J.R."/>
            <person name="Llorente I."/>
            <person name="Martins Dos Santos V.A."/>
            <person name="Jensen O.N."/>
            <person name="Pelaez A.I."/>
            <person name="Sanchez J."/>
            <person name="Ferrer M."/>
        </authorList>
    </citation>
    <scope>NUCLEOTIDE SEQUENCE</scope>
</reference>
<dbReference type="GO" id="GO:0006310">
    <property type="term" value="P:DNA recombination"/>
    <property type="evidence" value="ECO:0007669"/>
    <property type="project" value="InterPro"/>
</dbReference>
<comment type="caution">
    <text evidence="2">The sequence shown here is derived from an EMBL/GenBank/DDBJ whole genome shotgun (WGS) entry which is preliminary data.</text>
</comment>
<dbReference type="PANTHER" id="PTHR42848:SF1">
    <property type="entry name" value="HOLLIDAY JUNCTION BRANCH MIGRATION COMPLEX SUBUNIT RUVB"/>
    <property type="match status" value="1"/>
</dbReference>
<dbReference type="InterPro" id="IPR036388">
    <property type="entry name" value="WH-like_DNA-bd_sf"/>
</dbReference>